<dbReference type="OrthoDB" id="9807115at2"/>
<keyword evidence="11" id="KW-1185">Reference proteome</keyword>
<organism evidence="10 11">
    <name type="scientific">Nocardioides mangrovicus</name>
    <dbReference type="NCBI Taxonomy" id="2478913"/>
    <lineage>
        <taxon>Bacteria</taxon>
        <taxon>Bacillati</taxon>
        <taxon>Actinomycetota</taxon>
        <taxon>Actinomycetes</taxon>
        <taxon>Propionibacteriales</taxon>
        <taxon>Nocardioidaceae</taxon>
        <taxon>Nocardioides</taxon>
    </lineage>
</organism>
<evidence type="ECO:0000256" key="5">
    <source>
        <dbReference type="ARBA" id="ARBA00022970"/>
    </source>
</evidence>
<proteinExistence type="inferred from homology"/>
<dbReference type="Pfam" id="PF02653">
    <property type="entry name" value="BPD_transp_2"/>
    <property type="match status" value="1"/>
</dbReference>
<feature type="transmembrane region" description="Helical" evidence="9">
    <location>
        <begin position="221"/>
        <end position="247"/>
    </location>
</feature>
<evidence type="ECO:0000313" key="10">
    <source>
        <dbReference type="EMBL" id="RLV50959.1"/>
    </source>
</evidence>
<dbReference type="RefSeq" id="WP_121804639.1">
    <property type="nucleotide sequence ID" value="NZ_RDBE01000001.1"/>
</dbReference>
<accession>A0A3L8P8D1</accession>
<name>A0A3L8P8D1_9ACTN</name>
<dbReference type="GO" id="GO:0006865">
    <property type="term" value="P:amino acid transport"/>
    <property type="evidence" value="ECO:0007669"/>
    <property type="project" value="UniProtKB-KW"/>
</dbReference>
<comment type="subcellular location">
    <subcellularLocation>
        <location evidence="1">Cell membrane</location>
        <topology evidence="1">Multi-pass membrane protein</topology>
    </subcellularLocation>
</comment>
<dbReference type="InterPro" id="IPR052157">
    <property type="entry name" value="BCAA_transport_permease"/>
</dbReference>
<sequence>MDLTNAVLQGVLLGGLYAIFATGLSLVFGVMRIVNLAHGDFATLAAFVALVLVTGVGLPVWATLLVVVPVLALLGYAVQRLLLQRALSPSPLPVLLVTFALSIVIQNGLLEVFSSDQNRLRLGRLDTASLHVGAFALGVYPLLVFVVAVLILAGLALFLSRTRTGRAMRATSDDREAAQLAGVDHRHVYGVATALAFATVAVAGVLSGAQTSFTPSSGPSLLIFAFEVVIIGGLGNLWGSLAGGIVLGVAQNVGAWVDPAQQVLAGHLVFLLVLALRPQGLFGRAVPA</sequence>
<dbReference type="GO" id="GO:0005886">
    <property type="term" value="C:plasma membrane"/>
    <property type="evidence" value="ECO:0007669"/>
    <property type="project" value="UniProtKB-SubCell"/>
</dbReference>
<feature type="transmembrane region" description="Helical" evidence="9">
    <location>
        <begin position="259"/>
        <end position="276"/>
    </location>
</feature>
<feature type="transmembrane region" description="Helical" evidence="9">
    <location>
        <begin position="188"/>
        <end position="209"/>
    </location>
</feature>
<keyword evidence="2" id="KW-0813">Transport</keyword>
<dbReference type="AlphaFoldDB" id="A0A3L8P8D1"/>
<feature type="transmembrane region" description="Helical" evidence="9">
    <location>
        <begin position="134"/>
        <end position="159"/>
    </location>
</feature>
<dbReference type="PANTHER" id="PTHR11795:SF445">
    <property type="entry name" value="AMINO ACID ABC TRANSPORTER PERMEASE PROTEIN"/>
    <property type="match status" value="1"/>
</dbReference>
<comment type="similarity">
    <text evidence="8">Belongs to the binding-protein-dependent transport system permease family. LivHM subfamily.</text>
</comment>
<keyword evidence="3" id="KW-1003">Cell membrane</keyword>
<keyword evidence="6 9" id="KW-1133">Transmembrane helix</keyword>
<dbReference type="GO" id="GO:0022857">
    <property type="term" value="F:transmembrane transporter activity"/>
    <property type="evidence" value="ECO:0007669"/>
    <property type="project" value="InterPro"/>
</dbReference>
<dbReference type="PANTHER" id="PTHR11795">
    <property type="entry name" value="BRANCHED-CHAIN AMINO ACID TRANSPORT SYSTEM PERMEASE PROTEIN LIVH"/>
    <property type="match status" value="1"/>
</dbReference>
<evidence type="ECO:0000256" key="6">
    <source>
        <dbReference type="ARBA" id="ARBA00022989"/>
    </source>
</evidence>
<dbReference type="Proteomes" id="UP000281708">
    <property type="component" value="Unassembled WGS sequence"/>
</dbReference>
<evidence type="ECO:0000313" key="11">
    <source>
        <dbReference type="Proteomes" id="UP000281708"/>
    </source>
</evidence>
<protein>
    <submittedName>
        <fullName evidence="10">Branched-chain amino acid ABC transporter permease</fullName>
    </submittedName>
</protein>
<evidence type="ECO:0000256" key="2">
    <source>
        <dbReference type="ARBA" id="ARBA00022448"/>
    </source>
</evidence>
<dbReference type="EMBL" id="RDBE01000001">
    <property type="protein sequence ID" value="RLV50959.1"/>
    <property type="molecule type" value="Genomic_DNA"/>
</dbReference>
<keyword evidence="5" id="KW-0029">Amino-acid transport</keyword>
<gene>
    <name evidence="10" type="ORF">D9V37_03230</name>
</gene>
<evidence type="ECO:0000256" key="7">
    <source>
        <dbReference type="ARBA" id="ARBA00023136"/>
    </source>
</evidence>
<feature type="transmembrane region" description="Helical" evidence="9">
    <location>
        <begin position="6"/>
        <end position="29"/>
    </location>
</feature>
<feature type="transmembrane region" description="Helical" evidence="9">
    <location>
        <begin position="94"/>
        <end position="113"/>
    </location>
</feature>
<reference evidence="10 11" key="1">
    <citation type="submission" date="2018-10" db="EMBL/GenBank/DDBJ databases">
        <title>Marmoricola sp. 4Q3S-7 whole genome shotgun sequence.</title>
        <authorList>
            <person name="Li F."/>
        </authorList>
    </citation>
    <scope>NUCLEOTIDE SEQUENCE [LARGE SCALE GENOMIC DNA]</scope>
    <source>
        <strain evidence="10 11">4Q3S-7</strain>
    </source>
</reference>
<feature type="transmembrane region" description="Helical" evidence="9">
    <location>
        <begin position="41"/>
        <end position="74"/>
    </location>
</feature>
<dbReference type="CDD" id="cd06582">
    <property type="entry name" value="TM_PBP1_LivH_like"/>
    <property type="match status" value="1"/>
</dbReference>
<evidence type="ECO:0000256" key="9">
    <source>
        <dbReference type="SAM" id="Phobius"/>
    </source>
</evidence>
<keyword evidence="4 9" id="KW-0812">Transmembrane</keyword>
<evidence type="ECO:0000256" key="8">
    <source>
        <dbReference type="ARBA" id="ARBA00037998"/>
    </source>
</evidence>
<dbReference type="InterPro" id="IPR001851">
    <property type="entry name" value="ABC_transp_permease"/>
</dbReference>
<evidence type="ECO:0000256" key="4">
    <source>
        <dbReference type="ARBA" id="ARBA00022692"/>
    </source>
</evidence>
<evidence type="ECO:0000256" key="1">
    <source>
        <dbReference type="ARBA" id="ARBA00004651"/>
    </source>
</evidence>
<keyword evidence="7 9" id="KW-0472">Membrane</keyword>
<evidence type="ECO:0000256" key="3">
    <source>
        <dbReference type="ARBA" id="ARBA00022475"/>
    </source>
</evidence>
<comment type="caution">
    <text evidence="10">The sequence shown here is derived from an EMBL/GenBank/DDBJ whole genome shotgun (WGS) entry which is preliminary data.</text>
</comment>